<sequence length="146" mass="16273">MKGFSILLLKILALYLALNTLYSFIPVFFSGNISNLLTPEILVVLLATIIIPIVSGCLLWKYAELIANKIHKAEPTTPTVIGHDVVSAGLFLIGITLLIKHIGILINYYMNMDKLDYGSLFIIFISLLLVLKNSILINLYSKHNNK</sequence>
<dbReference type="OrthoDB" id="6163150at2"/>
<proteinExistence type="predicted"/>
<organism evidence="2">
    <name type="scientific">Pseudoalteromonas translucida KMM 520</name>
    <dbReference type="NCBI Taxonomy" id="1315283"/>
    <lineage>
        <taxon>Bacteria</taxon>
        <taxon>Pseudomonadati</taxon>
        <taxon>Pseudomonadota</taxon>
        <taxon>Gammaproteobacteria</taxon>
        <taxon>Alteromonadales</taxon>
        <taxon>Pseudoalteromonadaceae</taxon>
        <taxon>Pseudoalteromonas</taxon>
    </lineage>
</organism>
<dbReference type="PATRIC" id="fig|1315283.4.peg.1194"/>
<name>A0A0U2WY98_9GAMM</name>
<reference evidence="2 3" key="1">
    <citation type="submission" date="2015-03" db="EMBL/GenBank/DDBJ databases">
        <authorList>
            <person name="Murphy D."/>
        </authorList>
    </citation>
    <scope>NUCLEOTIDE SEQUENCE [LARGE SCALE GENOMIC DNA]</scope>
    <source>
        <strain evidence="2 3">KMM 520</strain>
    </source>
</reference>
<evidence type="ECO:0000256" key="1">
    <source>
        <dbReference type="SAM" id="Phobius"/>
    </source>
</evidence>
<evidence type="ECO:0000313" key="3">
    <source>
        <dbReference type="Proteomes" id="UP000065261"/>
    </source>
</evidence>
<feature type="transmembrane region" description="Helical" evidence="1">
    <location>
        <begin position="7"/>
        <end position="29"/>
    </location>
</feature>
<evidence type="ECO:0000313" key="2">
    <source>
        <dbReference type="EMBL" id="ALS32601.1"/>
    </source>
</evidence>
<protein>
    <submittedName>
        <fullName evidence="2">Uncharacterized protein</fullName>
    </submittedName>
</protein>
<feature type="transmembrane region" description="Helical" evidence="1">
    <location>
        <begin position="80"/>
        <end position="99"/>
    </location>
</feature>
<keyword evidence="1" id="KW-0812">Transmembrane</keyword>
<feature type="transmembrane region" description="Helical" evidence="1">
    <location>
        <begin position="41"/>
        <end position="60"/>
    </location>
</feature>
<keyword evidence="1" id="KW-0472">Membrane</keyword>
<gene>
    <name evidence="2" type="ORF">PTRA_a1379</name>
</gene>
<dbReference type="RefSeq" id="WP_058373053.1">
    <property type="nucleotide sequence ID" value="NZ_CP011034.1"/>
</dbReference>
<dbReference type="KEGG" id="ptn:PTRA_a1379"/>
<dbReference type="EMBL" id="CP011034">
    <property type="protein sequence ID" value="ALS32601.1"/>
    <property type="molecule type" value="Genomic_DNA"/>
</dbReference>
<accession>A0A0U2WY98</accession>
<dbReference type="AlphaFoldDB" id="A0A0U2WY98"/>
<dbReference type="Proteomes" id="UP000065261">
    <property type="component" value="Chromosome I"/>
</dbReference>
<feature type="transmembrane region" description="Helical" evidence="1">
    <location>
        <begin position="119"/>
        <end position="140"/>
    </location>
</feature>
<keyword evidence="1" id="KW-1133">Transmembrane helix</keyword>